<dbReference type="GO" id="GO:0005737">
    <property type="term" value="C:cytoplasm"/>
    <property type="evidence" value="ECO:0007669"/>
    <property type="project" value="TreeGrafter"/>
</dbReference>
<dbReference type="Gene3D" id="3.30.590.10">
    <property type="entry name" value="Glutamine synthetase/guanido kinase, catalytic domain"/>
    <property type="match status" value="1"/>
</dbReference>
<name>A0A2G8JYF2_STIJA</name>
<feature type="domain" description="GS catalytic" evidence="8">
    <location>
        <begin position="138"/>
        <end position="473"/>
    </location>
</feature>
<dbReference type="SUPFAM" id="SSF55931">
    <property type="entry name" value="Glutamine synthetase/guanido kinase"/>
    <property type="match status" value="1"/>
</dbReference>
<protein>
    <recommendedName>
        <fullName evidence="4">Lengsin</fullName>
    </recommendedName>
    <alternativeName>
        <fullName evidence="5">Glutamate-ammonia ligase domain-containing protein 1</fullName>
    </alternativeName>
</protein>
<comment type="similarity">
    <text evidence="1 6 7">Belongs to the glutamine synthetase family.</text>
</comment>
<evidence type="ECO:0000256" key="7">
    <source>
        <dbReference type="RuleBase" id="RU000384"/>
    </source>
</evidence>
<dbReference type="InterPro" id="IPR008146">
    <property type="entry name" value="Gln_synth_cat_dom"/>
</dbReference>
<comment type="subunit">
    <text evidence="3">Dodecamer. Interacts with BFSP2 and VIM.</text>
</comment>
<dbReference type="GO" id="GO:0004356">
    <property type="term" value="F:glutamine synthetase activity"/>
    <property type="evidence" value="ECO:0007669"/>
    <property type="project" value="InterPro"/>
</dbReference>
<evidence type="ECO:0000259" key="8">
    <source>
        <dbReference type="PROSITE" id="PS51987"/>
    </source>
</evidence>
<dbReference type="InterPro" id="IPR036651">
    <property type="entry name" value="Gln_synt_N_sf"/>
</dbReference>
<dbReference type="InterPro" id="IPR014746">
    <property type="entry name" value="Gln_synth/guanido_kin_cat_dom"/>
</dbReference>
<evidence type="ECO:0000256" key="5">
    <source>
        <dbReference type="ARBA" id="ARBA00042675"/>
    </source>
</evidence>
<accession>A0A2G8JYF2</accession>
<evidence type="ECO:0000256" key="2">
    <source>
        <dbReference type="ARBA" id="ARBA00037583"/>
    </source>
</evidence>
<dbReference type="PANTHER" id="PTHR43407">
    <property type="entry name" value="GLUTAMINE SYNTHETASE"/>
    <property type="match status" value="1"/>
</dbReference>
<dbReference type="EMBL" id="MRZV01001084">
    <property type="protein sequence ID" value="PIK40787.1"/>
    <property type="molecule type" value="Genomic_DNA"/>
</dbReference>
<dbReference type="Gene3D" id="3.10.20.70">
    <property type="entry name" value="Glutamine synthetase, N-terminal domain"/>
    <property type="match status" value="1"/>
</dbReference>
<dbReference type="PANTHER" id="PTHR43407:SF1">
    <property type="entry name" value="LENGSIN"/>
    <property type="match status" value="1"/>
</dbReference>
<evidence type="ECO:0000256" key="4">
    <source>
        <dbReference type="ARBA" id="ARBA00039404"/>
    </source>
</evidence>
<proteinExistence type="inferred from homology"/>
<dbReference type="GO" id="GO:0016020">
    <property type="term" value="C:membrane"/>
    <property type="evidence" value="ECO:0007669"/>
    <property type="project" value="TreeGrafter"/>
</dbReference>
<evidence type="ECO:0000313" key="9">
    <source>
        <dbReference type="EMBL" id="PIK40787.1"/>
    </source>
</evidence>
<evidence type="ECO:0000313" key="10">
    <source>
        <dbReference type="Proteomes" id="UP000230750"/>
    </source>
</evidence>
<dbReference type="Pfam" id="PF00120">
    <property type="entry name" value="Gln-synt_C"/>
    <property type="match status" value="1"/>
</dbReference>
<evidence type="ECO:0000256" key="3">
    <source>
        <dbReference type="ARBA" id="ARBA00038790"/>
    </source>
</evidence>
<sequence length="473" mass="53725">MANMNPSILMEAASDRKASQYSKEELDTLRRQIKEKKVRFIFVVYSDFHAMERGKALPVERFLSRLEEGILMAGMQLLRLPKMDIPAMPELPLSIEFNDLRFFPDLKTFKVIPWRKDVATVIADPYDAKGQGAIGFSPRNVARKQVMRLNDCGYEILSALEYEFSALDAKTMAPIHTDKTGHWVKSFFQDWELLTEIYDNLIDIELKVEQIDSEGENGVYEYPIKPSMGLQSADDGFWVKKTVREISQRNGYLASFSSKPFVQSSGISGHFNHSLLDLKTRKPLFFDGQDSDNMSKIMKHWLAGLLRHAPAMVIFGCPTASCQRRFVHFDRATPRNPSWGVDNRTCSFRVKSYGPNQTYIENRIFAAACNPYLTLAVNIAAGLDGVLNELPLPPMVKGSAHHLHEDDGGSQMFSGKLSDAVKALEEDDVICEALGEEFIKTYLNNKKHECQLEAKAQQMGDKSFYDREYLPFL</sequence>
<reference evidence="9 10" key="1">
    <citation type="journal article" date="2017" name="PLoS Biol.">
        <title>The sea cucumber genome provides insights into morphological evolution and visceral regeneration.</title>
        <authorList>
            <person name="Zhang X."/>
            <person name="Sun L."/>
            <person name="Yuan J."/>
            <person name="Sun Y."/>
            <person name="Gao Y."/>
            <person name="Zhang L."/>
            <person name="Li S."/>
            <person name="Dai H."/>
            <person name="Hamel J.F."/>
            <person name="Liu C."/>
            <person name="Yu Y."/>
            <person name="Liu S."/>
            <person name="Lin W."/>
            <person name="Guo K."/>
            <person name="Jin S."/>
            <person name="Xu P."/>
            <person name="Storey K.B."/>
            <person name="Huan P."/>
            <person name="Zhang T."/>
            <person name="Zhou Y."/>
            <person name="Zhang J."/>
            <person name="Lin C."/>
            <person name="Li X."/>
            <person name="Xing L."/>
            <person name="Huo D."/>
            <person name="Sun M."/>
            <person name="Wang L."/>
            <person name="Mercier A."/>
            <person name="Li F."/>
            <person name="Yang H."/>
            <person name="Xiang J."/>
        </authorList>
    </citation>
    <scope>NUCLEOTIDE SEQUENCE [LARGE SCALE GENOMIC DNA]</scope>
    <source>
        <strain evidence="9">Shaxun</strain>
        <tissue evidence="9">Muscle</tissue>
    </source>
</reference>
<comment type="caution">
    <text evidence="9">The sequence shown here is derived from an EMBL/GenBank/DDBJ whole genome shotgun (WGS) entry which is preliminary data.</text>
</comment>
<dbReference type="SUPFAM" id="SSF54368">
    <property type="entry name" value="Glutamine synthetase, N-terminal domain"/>
    <property type="match status" value="1"/>
</dbReference>
<dbReference type="STRING" id="307972.A0A2G8JYF2"/>
<dbReference type="Proteomes" id="UP000230750">
    <property type="component" value="Unassembled WGS sequence"/>
</dbReference>
<keyword evidence="10" id="KW-1185">Reference proteome</keyword>
<gene>
    <name evidence="9" type="ORF">BSL78_22367</name>
</gene>
<evidence type="ECO:0000256" key="1">
    <source>
        <dbReference type="ARBA" id="ARBA00009897"/>
    </source>
</evidence>
<dbReference type="AlphaFoldDB" id="A0A2G8JYF2"/>
<organism evidence="9 10">
    <name type="scientific">Stichopus japonicus</name>
    <name type="common">Sea cucumber</name>
    <dbReference type="NCBI Taxonomy" id="307972"/>
    <lineage>
        <taxon>Eukaryota</taxon>
        <taxon>Metazoa</taxon>
        <taxon>Echinodermata</taxon>
        <taxon>Eleutherozoa</taxon>
        <taxon>Echinozoa</taxon>
        <taxon>Holothuroidea</taxon>
        <taxon>Aspidochirotacea</taxon>
        <taxon>Aspidochirotida</taxon>
        <taxon>Stichopodidae</taxon>
        <taxon>Apostichopus</taxon>
    </lineage>
</organism>
<dbReference type="GO" id="GO:0006542">
    <property type="term" value="P:glutamine biosynthetic process"/>
    <property type="evidence" value="ECO:0007669"/>
    <property type="project" value="InterPro"/>
</dbReference>
<evidence type="ECO:0000256" key="6">
    <source>
        <dbReference type="PROSITE-ProRule" id="PRU01331"/>
    </source>
</evidence>
<dbReference type="SMART" id="SM01230">
    <property type="entry name" value="Gln-synt_C"/>
    <property type="match status" value="1"/>
</dbReference>
<dbReference type="PROSITE" id="PS51987">
    <property type="entry name" value="GS_CATALYTIC"/>
    <property type="match status" value="1"/>
</dbReference>
<dbReference type="OrthoDB" id="77835at2759"/>
<comment type="function">
    <text evidence="2">May act as a component of the cytoskeleton or as a chaperone for the reorganization of intermediate filament proteins during terminal differentiation in the lens. Does not seem to have enzymatic activity.</text>
</comment>